<feature type="domain" description="Bacterial sugar transferase" evidence="8">
    <location>
        <begin position="278"/>
        <end position="466"/>
    </location>
</feature>
<dbReference type="NCBIfam" id="TIGR03025">
    <property type="entry name" value="EPS_sugtrans"/>
    <property type="match status" value="1"/>
</dbReference>
<feature type="transmembrane region" description="Helical" evidence="7">
    <location>
        <begin position="283"/>
        <end position="306"/>
    </location>
</feature>
<keyword evidence="6 7" id="KW-0472">Membrane</keyword>
<evidence type="ECO:0000256" key="1">
    <source>
        <dbReference type="ARBA" id="ARBA00004141"/>
    </source>
</evidence>
<evidence type="ECO:0000256" key="3">
    <source>
        <dbReference type="ARBA" id="ARBA00022679"/>
    </source>
</evidence>
<feature type="transmembrane region" description="Helical" evidence="7">
    <location>
        <begin position="80"/>
        <end position="100"/>
    </location>
</feature>
<dbReference type="InterPro" id="IPR003362">
    <property type="entry name" value="Bact_transf"/>
</dbReference>
<dbReference type="Gene3D" id="3.40.50.720">
    <property type="entry name" value="NAD(P)-binding Rossmann-like Domain"/>
    <property type="match status" value="1"/>
</dbReference>
<proteinExistence type="inferred from homology"/>
<keyword evidence="10" id="KW-1185">Reference proteome</keyword>
<evidence type="ECO:0000256" key="6">
    <source>
        <dbReference type="ARBA" id="ARBA00023136"/>
    </source>
</evidence>
<organism evidence="9 10">
    <name type="scientific">Cuneatibacter caecimuris</name>
    <dbReference type="NCBI Taxonomy" id="1796618"/>
    <lineage>
        <taxon>Bacteria</taxon>
        <taxon>Bacillati</taxon>
        <taxon>Bacillota</taxon>
        <taxon>Clostridia</taxon>
        <taxon>Lachnospirales</taxon>
        <taxon>Lachnospiraceae</taxon>
        <taxon>Cuneatibacter</taxon>
    </lineage>
</organism>
<dbReference type="Pfam" id="PF02397">
    <property type="entry name" value="Bac_transf"/>
    <property type="match status" value="1"/>
</dbReference>
<protein>
    <submittedName>
        <fullName evidence="9">Exopolysaccharide biosynthesis polyprenyl glycosylphosphotransferase</fullName>
    </submittedName>
</protein>
<evidence type="ECO:0000256" key="4">
    <source>
        <dbReference type="ARBA" id="ARBA00022692"/>
    </source>
</evidence>
<sequence length="472" mass="54989">MYQQRQKFQNVFLLIIDAVCLIGSYYLSAFLRLKMWNSTNEFNITRLNGSLWAIFLAYFCVFFFFNMNQYLLKRGWFEELIYVIKVNIFLAVVLTTISFMSKNQILLTRGVWVLTIALNVLLMYIGHVLAKLYLLKVEQKRHKNHLYLVTTSDRVEKILQKMRQEYDWESHIISIALIDKDMAGESIQGMPVVASFEDMYEFARREVVDEVYINISYVTGESLRKYVREFETMGITVHLNINVLEGEEGFERQINMIGDSPVVSFAPRFFDYNKMIIKRMIDIAGGLVGMAITVIVGILLAPPLLIESPGPLIFKQKRVGKNGRYFYIYKFRSMYKDAEERKKQLMKQNEMKGPMFKLANDPRVTKIGKFIRSTSIDELPQFWNVLKGDMSLVGTRPPTVKEFKQYAAYHKRRLSMKPGLTGMWQISGRSDIKDFEEVVKLDLQYIDNWSLALDLKILLKTIPVVVGRIGSR</sequence>
<dbReference type="AlphaFoldDB" id="A0A4Q7P085"/>
<dbReference type="GO" id="GO:0016780">
    <property type="term" value="F:phosphotransferase activity, for other substituted phosphate groups"/>
    <property type="evidence" value="ECO:0007669"/>
    <property type="project" value="TreeGrafter"/>
</dbReference>
<feature type="transmembrane region" description="Helical" evidence="7">
    <location>
        <begin position="51"/>
        <end position="68"/>
    </location>
</feature>
<feature type="transmembrane region" description="Helical" evidence="7">
    <location>
        <begin position="12"/>
        <end position="31"/>
    </location>
</feature>
<name>A0A4Q7P085_9FIRM</name>
<comment type="subcellular location">
    <subcellularLocation>
        <location evidence="1">Membrane</location>
        <topology evidence="1">Multi-pass membrane protein</topology>
    </subcellularLocation>
</comment>
<evidence type="ECO:0000256" key="7">
    <source>
        <dbReference type="SAM" id="Phobius"/>
    </source>
</evidence>
<comment type="similarity">
    <text evidence="2">Belongs to the bacterial sugar transferase family.</text>
</comment>
<evidence type="ECO:0000313" key="9">
    <source>
        <dbReference type="EMBL" id="RZS92678.1"/>
    </source>
</evidence>
<dbReference type="RefSeq" id="WP_130436208.1">
    <property type="nucleotide sequence ID" value="NZ_SGXF01000008.1"/>
</dbReference>
<dbReference type="Pfam" id="PF13727">
    <property type="entry name" value="CoA_binding_3"/>
    <property type="match status" value="1"/>
</dbReference>
<keyword evidence="3 9" id="KW-0808">Transferase</keyword>
<dbReference type="OrthoDB" id="9808602at2"/>
<dbReference type="InterPro" id="IPR017475">
    <property type="entry name" value="EPS_sugar_tfrase"/>
</dbReference>
<keyword evidence="5 7" id="KW-1133">Transmembrane helix</keyword>
<keyword evidence="4 7" id="KW-0812">Transmembrane</keyword>
<comment type="caution">
    <text evidence="9">The sequence shown here is derived from an EMBL/GenBank/DDBJ whole genome shotgun (WGS) entry which is preliminary data.</text>
</comment>
<evidence type="ECO:0000256" key="2">
    <source>
        <dbReference type="ARBA" id="ARBA00006464"/>
    </source>
</evidence>
<reference evidence="9 10" key="1">
    <citation type="submission" date="2019-02" db="EMBL/GenBank/DDBJ databases">
        <title>Genomic Encyclopedia of Type Strains, Phase IV (KMG-IV): sequencing the most valuable type-strain genomes for metagenomic binning, comparative biology and taxonomic classification.</title>
        <authorList>
            <person name="Goeker M."/>
        </authorList>
    </citation>
    <scope>NUCLEOTIDE SEQUENCE [LARGE SCALE GENOMIC DNA]</scope>
    <source>
        <strain evidence="9 10">DSM 29486</strain>
    </source>
</reference>
<gene>
    <name evidence="9" type="ORF">EV209_2973</name>
</gene>
<dbReference type="Proteomes" id="UP000292927">
    <property type="component" value="Unassembled WGS sequence"/>
</dbReference>
<dbReference type="PANTHER" id="PTHR30576">
    <property type="entry name" value="COLANIC BIOSYNTHESIS UDP-GLUCOSE LIPID CARRIER TRANSFERASE"/>
    <property type="match status" value="1"/>
</dbReference>
<feature type="transmembrane region" description="Helical" evidence="7">
    <location>
        <begin position="112"/>
        <end position="134"/>
    </location>
</feature>
<evidence type="ECO:0000313" key="10">
    <source>
        <dbReference type="Proteomes" id="UP000292927"/>
    </source>
</evidence>
<evidence type="ECO:0000256" key="5">
    <source>
        <dbReference type="ARBA" id="ARBA00022989"/>
    </source>
</evidence>
<evidence type="ECO:0000259" key="8">
    <source>
        <dbReference type="Pfam" id="PF02397"/>
    </source>
</evidence>
<dbReference type="PANTHER" id="PTHR30576:SF10">
    <property type="entry name" value="SLL5057 PROTEIN"/>
    <property type="match status" value="1"/>
</dbReference>
<dbReference type="GO" id="GO:0016020">
    <property type="term" value="C:membrane"/>
    <property type="evidence" value="ECO:0007669"/>
    <property type="project" value="UniProtKB-SubCell"/>
</dbReference>
<accession>A0A4Q7P085</accession>
<dbReference type="EMBL" id="SGXF01000008">
    <property type="protein sequence ID" value="RZS92678.1"/>
    <property type="molecule type" value="Genomic_DNA"/>
</dbReference>